<evidence type="ECO:0008006" key="4">
    <source>
        <dbReference type="Google" id="ProtNLM"/>
    </source>
</evidence>
<evidence type="ECO:0000313" key="3">
    <source>
        <dbReference type="Proteomes" id="UP001287356"/>
    </source>
</evidence>
<proteinExistence type="predicted"/>
<protein>
    <recommendedName>
        <fullName evidence="4">Ubiquitin 3 binding protein But2 C-terminal domain-containing protein</fullName>
    </recommendedName>
</protein>
<gene>
    <name evidence="2" type="ORF">B0T24DRAFT_597611</name>
</gene>
<keyword evidence="1" id="KW-0732">Signal</keyword>
<evidence type="ECO:0000256" key="1">
    <source>
        <dbReference type="SAM" id="SignalP"/>
    </source>
</evidence>
<dbReference type="EMBL" id="JAULSN010000008">
    <property type="protein sequence ID" value="KAK3365854.1"/>
    <property type="molecule type" value="Genomic_DNA"/>
</dbReference>
<keyword evidence="3" id="KW-1185">Reference proteome</keyword>
<comment type="caution">
    <text evidence="2">The sequence shown here is derived from an EMBL/GenBank/DDBJ whole genome shotgun (WGS) entry which is preliminary data.</text>
</comment>
<evidence type="ECO:0000313" key="2">
    <source>
        <dbReference type="EMBL" id="KAK3365854.1"/>
    </source>
</evidence>
<organism evidence="2 3">
    <name type="scientific">Lasiosphaeria ovina</name>
    <dbReference type="NCBI Taxonomy" id="92902"/>
    <lineage>
        <taxon>Eukaryota</taxon>
        <taxon>Fungi</taxon>
        <taxon>Dikarya</taxon>
        <taxon>Ascomycota</taxon>
        <taxon>Pezizomycotina</taxon>
        <taxon>Sordariomycetes</taxon>
        <taxon>Sordariomycetidae</taxon>
        <taxon>Sordariales</taxon>
        <taxon>Lasiosphaeriaceae</taxon>
        <taxon>Lasiosphaeria</taxon>
    </lineage>
</organism>
<sequence length="156" mass="15583">MHFTTLLVTALASTLAAAAPTTPSNTKRACTQIFPAGVTAIHLAKNAAINIQQDLAFSVPAGAGGPCSLVATFPAGFPIANSGQALVDVVAVDGPAPGALIGSITFASDPTAPTFRTINSFACRPNILLRLRISGAQGAVDFAEGNGAGVALTYSC</sequence>
<feature type="chain" id="PRO_5042107133" description="Ubiquitin 3 binding protein But2 C-terminal domain-containing protein" evidence="1">
    <location>
        <begin position="19"/>
        <end position="156"/>
    </location>
</feature>
<feature type="signal peptide" evidence="1">
    <location>
        <begin position="1"/>
        <end position="18"/>
    </location>
</feature>
<reference evidence="2" key="1">
    <citation type="journal article" date="2023" name="Mol. Phylogenet. Evol.">
        <title>Genome-scale phylogeny and comparative genomics of the fungal order Sordariales.</title>
        <authorList>
            <person name="Hensen N."/>
            <person name="Bonometti L."/>
            <person name="Westerberg I."/>
            <person name="Brannstrom I.O."/>
            <person name="Guillou S."/>
            <person name="Cros-Aarteil S."/>
            <person name="Calhoun S."/>
            <person name="Haridas S."/>
            <person name="Kuo A."/>
            <person name="Mondo S."/>
            <person name="Pangilinan J."/>
            <person name="Riley R."/>
            <person name="LaButti K."/>
            <person name="Andreopoulos B."/>
            <person name="Lipzen A."/>
            <person name="Chen C."/>
            <person name="Yan M."/>
            <person name="Daum C."/>
            <person name="Ng V."/>
            <person name="Clum A."/>
            <person name="Steindorff A."/>
            <person name="Ohm R.A."/>
            <person name="Martin F."/>
            <person name="Silar P."/>
            <person name="Natvig D.O."/>
            <person name="Lalanne C."/>
            <person name="Gautier V."/>
            <person name="Ament-Velasquez S.L."/>
            <person name="Kruys A."/>
            <person name="Hutchinson M.I."/>
            <person name="Powell A.J."/>
            <person name="Barry K."/>
            <person name="Miller A.N."/>
            <person name="Grigoriev I.V."/>
            <person name="Debuchy R."/>
            <person name="Gladieux P."/>
            <person name="Hiltunen Thoren M."/>
            <person name="Johannesson H."/>
        </authorList>
    </citation>
    <scope>NUCLEOTIDE SEQUENCE</scope>
    <source>
        <strain evidence="2">CBS 958.72</strain>
    </source>
</reference>
<accession>A0AAE0JWW5</accession>
<dbReference type="Proteomes" id="UP001287356">
    <property type="component" value="Unassembled WGS sequence"/>
</dbReference>
<dbReference type="AlphaFoldDB" id="A0AAE0JWW5"/>
<reference evidence="2" key="2">
    <citation type="submission" date="2023-06" db="EMBL/GenBank/DDBJ databases">
        <authorList>
            <consortium name="Lawrence Berkeley National Laboratory"/>
            <person name="Haridas S."/>
            <person name="Hensen N."/>
            <person name="Bonometti L."/>
            <person name="Westerberg I."/>
            <person name="Brannstrom I.O."/>
            <person name="Guillou S."/>
            <person name="Cros-Aarteil S."/>
            <person name="Calhoun S."/>
            <person name="Kuo A."/>
            <person name="Mondo S."/>
            <person name="Pangilinan J."/>
            <person name="Riley R."/>
            <person name="Labutti K."/>
            <person name="Andreopoulos B."/>
            <person name="Lipzen A."/>
            <person name="Chen C."/>
            <person name="Yanf M."/>
            <person name="Daum C."/>
            <person name="Ng V."/>
            <person name="Clum A."/>
            <person name="Steindorff A."/>
            <person name="Ohm R."/>
            <person name="Martin F."/>
            <person name="Silar P."/>
            <person name="Natvig D."/>
            <person name="Lalanne C."/>
            <person name="Gautier V."/>
            <person name="Ament-Velasquez S.L."/>
            <person name="Kruys A."/>
            <person name="Hutchinson M.I."/>
            <person name="Powell A.J."/>
            <person name="Barry K."/>
            <person name="Miller A.N."/>
            <person name="Grigoriev I.V."/>
            <person name="Debuchy R."/>
            <person name="Gladieux P."/>
            <person name="Thoren M.H."/>
            <person name="Johannesson H."/>
        </authorList>
    </citation>
    <scope>NUCLEOTIDE SEQUENCE</scope>
    <source>
        <strain evidence="2">CBS 958.72</strain>
    </source>
</reference>
<name>A0AAE0JWW5_9PEZI</name>